<evidence type="ECO:0000256" key="4">
    <source>
        <dbReference type="SAM" id="Phobius"/>
    </source>
</evidence>
<evidence type="ECO:0000256" key="2">
    <source>
        <dbReference type="ARBA" id="ARBA00023043"/>
    </source>
</evidence>
<proteinExistence type="predicted"/>
<dbReference type="STRING" id="483218.BACPEC_03087"/>
<dbReference type="InterPro" id="IPR036770">
    <property type="entry name" value="Ankyrin_rpt-contain_sf"/>
</dbReference>
<keyword evidence="4" id="KW-1133">Transmembrane helix</keyword>
<keyword evidence="4" id="KW-0472">Membrane</keyword>
<dbReference type="HOGENOM" id="CLU_945448_0_0_9"/>
<dbReference type="PANTHER" id="PTHR24189">
    <property type="entry name" value="MYOTROPHIN"/>
    <property type="match status" value="1"/>
</dbReference>
<name>B7AWI7_9FIRM</name>
<dbReference type="EMBL" id="ABVQ01000037">
    <property type="protein sequence ID" value="EEC56578.1"/>
    <property type="molecule type" value="Genomic_DNA"/>
</dbReference>
<dbReference type="Gene3D" id="1.25.40.20">
    <property type="entry name" value="Ankyrin repeat-containing domain"/>
    <property type="match status" value="1"/>
</dbReference>
<keyword evidence="1" id="KW-0677">Repeat</keyword>
<evidence type="ECO:0000313" key="5">
    <source>
        <dbReference type="EMBL" id="EEC56578.1"/>
    </source>
</evidence>
<evidence type="ECO:0000256" key="3">
    <source>
        <dbReference type="PROSITE-ProRule" id="PRU00023"/>
    </source>
</evidence>
<dbReference type="PANTHER" id="PTHR24189:SF50">
    <property type="entry name" value="ANKYRIN REPEAT AND SOCS BOX PROTEIN 2"/>
    <property type="match status" value="1"/>
</dbReference>
<evidence type="ECO:0000313" key="6">
    <source>
        <dbReference type="Proteomes" id="UP000003136"/>
    </source>
</evidence>
<reference evidence="5 6" key="2">
    <citation type="submission" date="2008-11" db="EMBL/GenBank/DDBJ databases">
        <authorList>
            <person name="Fulton L."/>
            <person name="Clifton S."/>
            <person name="Fulton B."/>
            <person name="Xu J."/>
            <person name="Minx P."/>
            <person name="Pepin K.H."/>
            <person name="Johnson M."/>
            <person name="Bhonagiri V."/>
            <person name="Nash W.E."/>
            <person name="Mardis E.R."/>
            <person name="Wilson R.K."/>
        </authorList>
    </citation>
    <scope>NUCLEOTIDE SEQUENCE [LARGE SCALE GENOMIC DNA]</scope>
    <source>
        <strain evidence="5 6">ATCC 43243</strain>
    </source>
</reference>
<keyword evidence="4" id="KW-0812">Transmembrane</keyword>
<feature type="transmembrane region" description="Helical" evidence="4">
    <location>
        <begin position="6"/>
        <end position="34"/>
    </location>
</feature>
<dbReference type="InterPro" id="IPR050745">
    <property type="entry name" value="Multifunctional_regulatory"/>
</dbReference>
<keyword evidence="2 3" id="KW-0040">ANK repeat</keyword>
<dbReference type="InterPro" id="IPR002110">
    <property type="entry name" value="Ankyrin_rpt"/>
</dbReference>
<accession>B7AWI7</accession>
<keyword evidence="6" id="KW-1185">Reference proteome</keyword>
<feature type="repeat" description="ANK" evidence="3">
    <location>
        <begin position="197"/>
        <end position="229"/>
    </location>
</feature>
<dbReference type="PROSITE" id="PS50088">
    <property type="entry name" value="ANK_REPEAT"/>
    <property type="match status" value="1"/>
</dbReference>
<evidence type="ECO:0000256" key="1">
    <source>
        <dbReference type="ARBA" id="ARBA00022737"/>
    </source>
</evidence>
<protein>
    <submittedName>
        <fullName evidence="5">Uncharacterized protein</fullName>
    </submittedName>
</protein>
<sequence length="294" mass="32779">MAFVSMFFVLIIVIIAFIGFCTFVGAILLVISAFKHSSYKKKTSQGIPVKRTYIVLRSIGLVCMIPLIAAVSLVVYSFIGAGISSFADKNMNLGYNVMNGNYEAAERILKRGVTPDCTRYSNRHAGNGEETLLCVLAENGFTSGTDSAGDEEEVLRMMQLLIDYGADLEYRAYEHPKDSDLHRMNDLSDYYMTSDNCGYTPLLYAVYNGEPERLRLLVDNGADINVKDYCGYNAVATIADNLSDRTGADMLEYLIDNGCTADNVTNFRQDVLFLLSRNSRQCSKMTDIINNNYR</sequence>
<dbReference type="SMART" id="SM00248">
    <property type="entry name" value="ANK"/>
    <property type="match status" value="4"/>
</dbReference>
<dbReference type="Proteomes" id="UP000003136">
    <property type="component" value="Unassembled WGS sequence"/>
</dbReference>
<dbReference type="Pfam" id="PF12796">
    <property type="entry name" value="Ank_2"/>
    <property type="match status" value="1"/>
</dbReference>
<dbReference type="AlphaFoldDB" id="B7AWI7"/>
<feature type="transmembrane region" description="Helical" evidence="4">
    <location>
        <begin position="54"/>
        <end position="79"/>
    </location>
</feature>
<dbReference type="PROSITE" id="PS50297">
    <property type="entry name" value="ANK_REP_REGION"/>
    <property type="match status" value="1"/>
</dbReference>
<dbReference type="SUPFAM" id="SSF48403">
    <property type="entry name" value="Ankyrin repeat"/>
    <property type="match status" value="1"/>
</dbReference>
<comment type="caution">
    <text evidence="5">The sequence shown here is derived from an EMBL/GenBank/DDBJ whole genome shotgun (WGS) entry which is preliminary data.</text>
</comment>
<organism evidence="5 6">
    <name type="scientific">[Bacteroides] pectinophilus ATCC 43243</name>
    <dbReference type="NCBI Taxonomy" id="483218"/>
    <lineage>
        <taxon>Bacteria</taxon>
        <taxon>Bacillati</taxon>
        <taxon>Bacillota</taxon>
        <taxon>Clostridia</taxon>
        <taxon>Eubacteriales</taxon>
    </lineage>
</organism>
<reference evidence="5 6" key="1">
    <citation type="submission" date="2008-11" db="EMBL/GenBank/DDBJ databases">
        <title>Draft genome sequence of Bacteroides pectinophilus (ATCC 43243).</title>
        <authorList>
            <person name="Sudarsanam P."/>
            <person name="Ley R."/>
            <person name="Guruge J."/>
            <person name="Turnbaugh P.J."/>
            <person name="Mahowald M."/>
            <person name="Liep D."/>
            <person name="Gordon J."/>
        </authorList>
    </citation>
    <scope>NUCLEOTIDE SEQUENCE [LARGE SCALE GENOMIC DNA]</scope>
    <source>
        <strain evidence="5 6">ATCC 43243</strain>
    </source>
</reference>
<gene>
    <name evidence="5" type="ORF">BACPEC_03087</name>
</gene>